<dbReference type="Gramene" id="OB03G35500.1">
    <property type="protein sequence ID" value="OB03G35500.1"/>
    <property type="gene ID" value="OB03G35500"/>
</dbReference>
<dbReference type="PRINTS" id="PR00315">
    <property type="entry name" value="ELONGATNFCT"/>
</dbReference>
<evidence type="ECO:0000259" key="2">
    <source>
        <dbReference type="PROSITE" id="PS51722"/>
    </source>
</evidence>
<dbReference type="GO" id="GO:1990904">
    <property type="term" value="C:ribonucleoprotein complex"/>
    <property type="evidence" value="ECO:0007669"/>
    <property type="project" value="TreeGrafter"/>
</dbReference>
<accession>J3LR74</accession>
<feature type="domain" description="Tr-type G" evidence="2">
    <location>
        <begin position="9"/>
        <end position="103"/>
    </location>
</feature>
<dbReference type="STRING" id="4533.J3LR74"/>
<dbReference type="GO" id="GO:0005525">
    <property type="term" value="F:GTP binding"/>
    <property type="evidence" value="ECO:0007669"/>
    <property type="project" value="InterPro"/>
</dbReference>
<dbReference type="eggNOG" id="KOG0467">
    <property type="taxonomic scope" value="Eukaryota"/>
</dbReference>
<dbReference type="Proteomes" id="UP000006038">
    <property type="component" value="Chromosome 3"/>
</dbReference>
<dbReference type="HOGENOM" id="CLU_1830317_0_0_1"/>
<keyword evidence="4" id="KW-1185">Reference proteome</keyword>
<feature type="compositionally biased region" description="Pro residues" evidence="1">
    <location>
        <begin position="125"/>
        <end position="141"/>
    </location>
</feature>
<organism evidence="3">
    <name type="scientific">Oryza brachyantha</name>
    <name type="common">malo sina</name>
    <dbReference type="NCBI Taxonomy" id="4533"/>
    <lineage>
        <taxon>Eukaryota</taxon>
        <taxon>Viridiplantae</taxon>
        <taxon>Streptophyta</taxon>
        <taxon>Embryophyta</taxon>
        <taxon>Tracheophyta</taxon>
        <taxon>Spermatophyta</taxon>
        <taxon>Magnoliopsida</taxon>
        <taxon>Liliopsida</taxon>
        <taxon>Poales</taxon>
        <taxon>Poaceae</taxon>
        <taxon>BOP clade</taxon>
        <taxon>Oryzoideae</taxon>
        <taxon>Oryzeae</taxon>
        <taxon>Oryzinae</taxon>
        <taxon>Oryza</taxon>
    </lineage>
</organism>
<feature type="region of interest" description="Disordered" evidence="1">
    <location>
        <begin position="96"/>
        <end position="141"/>
    </location>
</feature>
<dbReference type="EnsemblPlants" id="OB03G35500.1">
    <property type="protein sequence ID" value="OB03G35500.1"/>
    <property type="gene ID" value="OB03G35500"/>
</dbReference>
<dbReference type="AlphaFoldDB" id="J3LR74"/>
<dbReference type="GO" id="GO:0003924">
    <property type="term" value="F:GTPase activity"/>
    <property type="evidence" value="ECO:0007669"/>
    <property type="project" value="InterPro"/>
</dbReference>
<dbReference type="Gene3D" id="3.40.50.300">
    <property type="entry name" value="P-loop containing nucleotide triphosphate hydrolases"/>
    <property type="match status" value="1"/>
</dbReference>
<sequence length="141" mass="15511">MAAAAADPRRVRNTCILAHVDHGKTTLADHLVASCGDGLVHPRLAGRLRFMDYLDEEQRRAITMKSAAVVLHHAGHRVNLIDSPGHIDFCSEVSSAARLSDSAHPRRRRRGRPHPDPRRAAPGLPRAPPPLPRPQQARPPH</sequence>
<evidence type="ECO:0000313" key="3">
    <source>
        <dbReference type="EnsemblPlants" id="OB03G35500.1"/>
    </source>
</evidence>
<dbReference type="PANTHER" id="PTHR42908">
    <property type="entry name" value="TRANSLATION ELONGATION FACTOR-RELATED"/>
    <property type="match status" value="1"/>
</dbReference>
<dbReference type="GO" id="GO:0042256">
    <property type="term" value="P:cytosolic ribosome assembly"/>
    <property type="evidence" value="ECO:0007669"/>
    <property type="project" value="TreeGrafter"/>
</dbReference>
<protein>
    <recommendedName>
        <fullName evidence="2">Tr-type G domain-containing protein</fullName>
    </recommendedName>
</protein>
<proteinExistence type="predicted"/>
<dbReference type="Pfam" id="PF00009">
    <property type="entry name" value="GTP_EFTU"/>
    <property type="match status" value="1"/>
</dbReference>
<dbReference type="PANTHER" id="PTHR42908:SF3">
    <property type="entry name" value="ELONGATION FACTOR-LIKE GTPASE 1"/>
    <property type="match status" value="1"/>
</dbReference>
<dbReference type="InterPro" id="IPR000795">
    <property type="entry name" value="T_Tr_GTP-bd_dom"/>
</dbReference>
<evidence type="ECO:0000256" key="1">
    <source>
        <dbReference type="SAM" id="MobiDB-lite"/>
    </source>
</evidence>
<name>J3LR74_ORYBR</name>
<reference evidence="3" key="1">
    <citation type="journal article" date="2013" name="Nat. Commun.">
        <title>Whole-genome sequencing of Oryza brachyantha reveals mechanisms underlying Oryza genome evolution.</title>
        <authorList>
            <person name="Chen J."/>
            <person name="Huang Q."/>
            <person name="Gao D."/>
            <person name="Wang J."/>
            <person name="Lang Y."/>
            <person name="Liu T."/>
            <person name="Li B."/>
            <person name="Bai Z."/>
            <person name="Luis Goicoechea J."/>
            <person name="Liang C."/>
            <person name="Chen C."/>
            <person name="Zhang W."/>
            <person name="Sun S."/>
            <person name="Liao Y."/>
            <person name="Zhang X."/>
            <person name="Yang L."/>
            <person name="Song C."/>
            <person name="Wang M."/>
            <person name="Shi J."/>
            <person name="Liu G."/>
            <person name="Liu J."/>
            <person name="Zhou H."/>
            <person name="Zhou W."/>
            <person name="Yu Q."/>
            <person name="An N."/>
            <person name="Chen Y."/>
            <person name="Cai Q."/>
            <person name="Wang B."/>
            <person name="Liu B."/>
            <person name="Min J."/>
            <person name="Huang Y."/>
            <person name="Wu H."/>
            <person name="Li Z."/>
            <person name="Zhang Y."/>
            <person name="Yin Y."/>
            <person name="Song W."/>
            <person name="Jiang J."/>
            <person name="Jackson S.A."/>
            <person name="Wing R.A."/>
            <person name="Wang J."/>
            <person name="Chen M."/>
        </authorList>
    </citation>
    <scope>NUCLEOTIDE SEQUENCE [LARGE SCALE GENOMIC DNA]</scope>
    <source>
        <strain evidence="3">cv. IRGC 101232</strain>
    </source>
</reference>
<evidence type="ECO:0000313" key="4">
    <source>
        <dbReference type="Proteomes" id="UP000006038"/>
    </source>
</evidence>
<dbReference type="GO" id="GO:0043022">
    <property type="term" value="F:ribosome binding"/>
    <property type="evidence" value="ECO:0007669"/>
    <property type="project" value="TreeGrafter"/>
</dbReference>
<dbReference type="InterPro" id="IPR027417">
    <property type="entry name" value="P-loop_NTPase"/>
</dbReference>
<dbReference type="PROSITE" id="PS51722">
    <property type="entry name" value="G_TR_2"/>
    <property type="match status" value="1"/>
</dbReference>
<dbReference type="SUPFAM" id="SSF52540">
    <property type="entry name" value="P-loop containing nucleoside triphosphate hydrolases"/>
    <property type="match status" value="1"/>
</dbReference>
<reference evidence="3" key="2">
    <citation type="submission" date="2013-04" db="UniProtKB">
        <authorList>
            <consortium name="EnsemblPlants"/>
        </authorList>
    </citation>
    <scope>IDENTIFICATION</scope>
</reference>
<dbReference type="GO" id="GO:0005829">
    <property type="term" value="C:cytosol"/>
    <property type="evidence" value="ECO:0007669"/>
    <property type="project" value="TreeGrafter"/>
</dbReference>